<gene>
    <name evidence="2" type="ORF">AAY24_00515</name>
</gene>
<dbReference type="Pfam" id="PF06707">
    <property type="entry name" value="DUF1194"/>
    <property type="match status" value="1"/>
</dbReference>
<dbReference type="PROSITE" id="PS50234">
    <property type="entry name" value="VWFA"/>
    <property type="match status" value="1"/>
</dbReference>
<feature type="domain" description="VWFA" evidence="1">
    <location>
        <begin position="41"/>
        <end position="229"/>
    </location>
</feature>
<evidence type="ECO:0000313" key="2">
    <source>
        <dbReference type="EMBL" id="AKH19078.1"/>
    </source>
</evidence>
<dbReference type="InterPro" id="IPR036465">
    <property type="entry name" value="vWFA_dom_sf"/>
</dbReference>
<dbReference type="CDD" id="cd00198">
    <property type="entry name" value="vWFA"/>
    <property type="match status" value="1"/>
</dbReference>
<dbReference type="PATRIC" id="fig|1543721.4.peg.109"/>
<dbReference type="Pfam" id="PF07589">
    <property type="entry name" value="PEP-CTERM"/>
    <property type="match status" value="1"/>
</dbReference>
<sequence length="265" mass="27603">MLRLEQGSYEMKKLKKLWGALAALPLLFGATQVSAVPVDLELSLVIDVSGSVSTSEYNLMMDGYANAFRDATIQNNILSTANGDLGQIAVNVVFFASNFYTTALDTFTLLDSAAAINTFADTLDNFARPGGGGTDIFDGVNAATALLTADNGFESTNLIMDVSGDGTSTAFFTQAARDAAEAAGITINGITIGSQGINDFYIANVITSDGFALHATDFDDFSNGIKTKLVVETSGGDTSVPAPATLLLMGAGLLGFSATRRRKAS</sequence>
<dbReference type="Proteomes" id="UP000034410">
    <property type="component" value="Chromosome"/>
</dbReference>
<dbReference type="EMBL" id="CP011412">
    <property type="protein sequence ID" value="AKH19078.1"/>
    <property type="molecule type" value="Genomic_DNA"/>
</dbReference>
<accession>A0A0F7JWX0</accession>
<evidence type="ECO:0000259" key="1">
    <source>
        <dbReference type="PROSITE" id="PS50234"/>
    </source>
</evidence>
<proteinExistence type="predicted"/>
<dbReference type="OrthoDB" id="9792179at2"/>
<dbReference type="NCBIfam" id="TIGR02595">
    <property type="entry name" value="PEP_CTERM"/>
    <property type="match status" value="1"/>
</dbReference>
<protein>
    <recommendedName>
        <fullName evidence="1">VWFA domain-containing protein</fullName>
    </recommendedName>
</protein>
<dbReference type="InterPro" id="IPR013424">
    <property type="entry name" value="Ice-binding_C"/>
</dbReference>
<dbReference type="InterPro" id="IPR010607">
    <property type="entry name" value="DUF1194"/>
</dbReference>
<dbReference type="SUPFAM" id="SSF53300">
    <property type="entry name" value="vWA-like"/>
    <property type="match status" value="1"/>
</dbReference>
<keyword evidence="3" id="KW-1185">Reference proteome</keyword>
<dbReference type="KEGG" id="seds:AAY24_00515"/>
<evidence type="ECO:0000313" key="3">
    <source>
        <dbReference type="Proteomes" id="UP000034410"/>
    </source>
</evidence>
<reference evidence="2 3" key="1">
    <citation type="journal article" date="2015" name="Genome Announc.">
        <title>Complete Genome Sequence of Sedimenticola thiotaurini Strain SIP-G1, a Polyphosphate- and Polyhydroxyalkanoate-Accumulating Sulfur-Oxidizing Gammaproteobacterium Isolated from Salt Marsh Sediments.</title>
        <authorList>
            <person name="Flood B.E."/>
            <person name="Jones D.S."/>
            <person name="Bailey J.V."/>
        </authorList>
    </citation>
    <scope>NUCLEOTIDE SEQUENCE [LARGE SCALE GENOMIC DNA]</scope>
    <source>
        <strain evidence="2 3">SIP-G1</strain>
    </source>
</reference>
<organism evidence="2 3">
    <name type="scientific">Sedimenticola thiotaurini</name>
    <dbReference type="NCBI Taxonomy" id="1543721"/>
    <lineage>
        <taxon>Bacteria</taxon>
        <taxon>Pseudomonadati</taxon>
        <taxon>Pseudomonadota</taxon>
        <taxon>Gammaproteobacteria</taxon>
        <taxon>Chromatiales</taxon>
        <taxon>Sedimenticolaceae</taxon>
        <taxon>Sedimenticola</taxon>
    </lineage>
</organism>
<dbReference type="AlphaFoldDB" id="A0A0F7JWX0"/>
<name>A0A0F7JWX0_9GAMM</name>
<dbReference type="Gene3D" id="3.40.50.410">
    <property type="entry name" value="von Willebrand factor, type A domain"/>
    <property type="match status" value="1"/>
</dbReference>
<dbReference type="InterPro" id="IPR002035">
    <property type="entry name" value="VWF_A"/>
</dbReference>